<dbReference type="PANTHER" id="PTHR43591">
    <property type="entry name" value="METHYLTRANSFERASE"/>
    <property type="match status" value="1"/>
</dbReference>
<dbReference type="GO" id="GO:0008757">
    <property type="term" value="F:S-adenosylmethionine-dependent methyltransferase activity"/>
    <property type="evidence" value="ECO:0007669"/>
    <property type="project" value="InterPro"/>
</dbReference>
<dbReference type="SUPFAM" id="SSF53335">
    <property type="entry name" value="S-adenosyl-L-methionine-dependent methyltransferases"/>
    <property type="match status" value="1"/>
</dbReference>
<gene>
    <name evidence="2" type="ORF">AVDCRST_MAG03-230</name>
</gene>
<accession>A0A6J4NEQ0</accession>
<organism evidence="2">
    <name type="scientific">uncultured Rubrobacteraceae bacterium</name>
    <dbReference type="NCBI Taxonomy" id="349277"/>
    <lineage>
        <taxon>Bacteria</taxon>
        <taxon>Bacillati</taxon>
        <taxon>Actinomycetota</taxon>
        <taxon>Rubrobacteria</taxon>
        <taxon>Rubrobacterales</taxon>
        <taxon>Rubrobacteraceae</taxon>
        <taxon>environmental samples</taxon>
    </lineage>
</organism>
<dbReference type="CDD" id="cd02440">
    <property type="entry name" value="AdoMet_MTases"/>
    <property type="match status" value="1"/>
</dbReference>
<dbReference type="Gene3D" id="3.40.50.150">
    <property type="entry name" value="Vaccinia Virus protein VP39"/>
    <property type="match status" value="1"/>
</dbReference>
<evidence type="ECO:0000313" key="2">
    <source>
        <dbReference type="EMBL" id="CAA9385393.1"/>
    </source>
</evidence>
<proteinExistence type="predicted"/>
<dbReference type="GO" id="GO:0032259">
    <property type="term" value="P:methylation"/>
    <property type="evidence" value="ECO:0007669"/>
    <property type="project" value="UniProtKB-KW"/>
</dbReference>
<dbReference type="InterPro" id="IPR029063">
    <property type="entry name" value="SAM-dependent_MTases_sf"/>
</dbReference>
<evidence type="ECO:0000259" key="1">
    <source>
        <dbReference type="Pfam" id="PF08241"/>
    </source>
</evidence>
<keyword evidence="2" id="KW-0489">Methyltransferase</keyword>
<reference evidence="2" key="1">
    <citation type="submission" date="2020-02" db="EMBL/GenBank/DDBJ databases">
        <authorList>
            <person name="Meier V. D."/>
        </authorList>
    </citation>
    <scope>NUCLEOTIDE SEQUENCE</scope>
    <source>
        <strain evidence="2">AVDCRST_MAG03</strain>
    </source>
</reference>
<dbReference type="EMBL" id="CADCUT010000010">
    <property type="protein sequence ID" value="CAA9385393.1"/>
    <property type="molecule type" value="Genomic_DNA"/>
</dbReference>
<name>A0A6J4NEQ0_9ACTN</name>
<feature type="domain" description="Methyltransferase type 11" evidence="1">
    <location>
        <begin position="50"/>
        <end position="143"/>
    </location>
</feature>
<protein>
    <submittedName>
        <fullName evidence="2">SAM-dependent methyltransferase</fullName>
    </submittedName>
</protein>
<keyword evidence="2" id="KW-0808">Transferase</keyword>
<dbReference type="AlphaFoldDB" id="A0A6J4NEQ0"/>
<dbReference type="Pfam" id="PF08241">
    <property type="entry name" value="Methyltransf_11"/>
    <property type="match status" value="1"/>
</dbReference>
<sequence>MDHEEVGRYWDENAEVWTELARAGYDVYRDGLNTPAFLDLLPEVSGLSGLDLGCGEGHNTRLLARRGARMTGIDISGTFVRHAMEGEAGEPLGIRYERASAVELPFEKGSFDFATAFMSLMDIPEVEKVLAEVFRVVRPGGFLQFSIEHPCFTASHSKTLRDGRGRAYAREVGGYFREENGEVQEWIFSAAPPEVRAGLRPFRVPRFTRTLSRWLNSLIEAGFVLERLAEPYPGDESVRQHPGLQGARVFAYFLHVRARKPG</sequence>
<dbReference type="InterPro" id="IPR013216">
    <property type="entry name" value="Methyltransf_11"/>
</dbReference>